<dbReference type="Gene3D" id="3.60.15.10">
    <property type="entry name" value="Ribonuclease Z/Hydroxyacylglutathione hydrolase-like"/>
    <property type="match status" value="1"/>
</dbReference>
<gene>
    <name evidence="2" type="ORF">GCM10008957_02920</name>
</gene>
<dbReference type="AlphaFoldDB" id="A0A918BWD4"/>
<accession>A0A918BWD4</accession>
<dbReference type="RefSeq" id="WP_189087694.1">
    <property type="nucleotide sequence ID" value="NZ_BMQL01000001.1"/>
</dbReference>
<reference evidence="2" key="1">
    <citation type="journal article" date="2014" name="Int. J. Syst. Evol. Microbiol.">
        <title>Complete genome sequence of Corynebacterium casei LMG S-19264T (=DSM 44701T), isolated from a smear-ripened cheese.</title>
        <authorList>
            <consortium name="US DOE Joint Genome Institute (JGI-PGF)"/>
            <person name="Walter F."/>
            <person name="Albersmeier A."/>
            <person name="Kalinowski J."/>
            <person name="Ruckert C."/>
        </authorList>
    </citation>
    <scope>NUCLEOTIDE SEQUENCE</scope>
    <source>
        <strain evidence="2">JCM 31311</strain>
    </source>
</reference>
<dbReference type="SMART" id="SM00849">
    <property type="entry name" value="Lactamase_B"/>
    <property type="match status" value="1"/>
</dbReference>
<evidence type="ECO:0000259" key="1">
    <source>
        <dbReference type="SMART" id="SM00849"/>
    </source>
</evidence>
<dbReference type="InterPro" id="IPR050855">
    <property type="entry name" value="NDM-1-like"/>
</dbReference>
<dbReference type="GO" id="GO:0016787">
    <property type="term" value="F:hydrolase activity"/>
    <property type="evidence" value="ECO:0007669"/>
    <property type="project" value="UniProtKB-KW"/>
</dbReference>
<dbReference type="EMBL" id="BMQL01000001">
    <property type="protein sequence ID" value="GGQ94199.1"/>
    <property type="molecule type" value="Genomic_DNA"/>
</dbReference>
<dbReference type="PANTHER" id="PTHR42951">
    <property type="entry name" value="METALLO-BETA-LACTAMASE DOMAIN-CONTAINING"/>
    <property type="match status" value="1"/>
</dbReference>
<protein>
    <submittedName>
        <fullName evidence="2">Hydrolase</fullName>
    </submittedName>
</protein>
<dbReference type="InterPro" id="IPR036866">
    <property type="entry name" value="RibonucZ/Hydroxyglut_hydro"/>
</dbReference>
<dbReference type="CDD" id="cd07721">
    <property type="entry name" value="yflN-like_MBL-fold"/>
    <property type="match status" value="1"/>
</dbReference>
<evidence type="ECO:0000313" key="3">
    <source>
        <dbReference type="Proteomes" id="UP000603865"/>
    </source>
</evidence>
<feature type="domain" description="Metallo-beta-lactamase" evidence="1">
    <location>
        <begin position="22"/>
        <end position="225"/>
    </location>
</feature>
<comment type="caution">
    <text evidence="2">The sequence shown here is derived from an EMBL/GenBank/DDBJ whole genome shotgun (WGS) entry which is preliminary data.</text>
</comment>
<sequence>MKISEHVSVLALEANLMMGRGVLNVALIHDPVHGATLVDTGTPNLLPTIEAALQQEGVQLSDIKRVIVTHHDLDHIGSLEAVVKATGAEVLTSELEIPYVQEGKRAQKMPPADKVDEVMGHLPEPVREMVKNMPGVHVKVDRVLQDGEVLDIAGGVRVVFTPGHTVGHLSLYVEQDGVLISGDALTSADGELKGPSAQNTPDMPEAIKSVQKLAQLPAQKVLTYHGGVVDQDAALQLNRVAAVIETA</sequence>
<keyword evidence="3" id="KW-1185">Reference proteome</keyword>
<dbReference type="PANTHER" id="PTHR42951:SF15">
    <property type="entry name" value="METALLO-BETA-LACTAMASE SUPERFAMILY PROTEIN"/>
    <property type="match status" value="1"/>
</dbReference>
<keyword evidence="2" id="KW-0378">Hydrolase</keyword>
<name>A0A918BWD4_9DEIO</name>
<evidence type="ECO:0000313" key="2">
    <source>
        <dbReference type="EMBL" id="GGQ94199.1"/>
    </source>
</evidence>
<organism evidence="2 3">
    <name type="scientific">Deinococcus ruber</name>
    <dbReference type="NCBI Taxonomy" id="1848197"/>
    <lineage>
        <taxon>Bacteria</taxon>
        <taxon>Thermotogati</taxon>
        <taxon>Deinococcota</taxon>
        <taxon>Deinococci</taxon>
        <taxon>Deinococcales</taxon>
        <taxon>Deinococcaceae</taxon>
        <taxon>Deinococcus</taxon>
    </lineage>
</organism>
<dbReference type="SUPFAM" id="SSF56281">
    <property type="entry name" value="Metallo-hydrolase/oxidoreductase"/>
    <property type="match status" value="1"/>
</dbReference>
<reference evidence="2" key="2">
    <citation type="submission" date="2020-09" db="EMBL/GenBank/DDBJ databases">
        <authorList>
            <person name="Sun Q."/>
            <person name="Ohkuma M."/>
        </authorList>
    </citation>
    <scope>NUCLEOTIDE SEQUENCE</scope>
    <source>
        <strain evidence="2">JCM 31311</strain>
    </source>
</reference>
<dbReference type="Proteomes" id="UP000603865">
    <property type="component" value="Unassembled WGS sequence"/>
</dbReference>
<dbReference type="Pfam" id="PF00753">
    <property type="entry name" value="Lactamase_B"/>
    <property type="match status" value="1"/>
</dbReference>
<proteinExistence type="predicted"/>
<dbReference type="InterPro" id="IPR001279">
    <property type="entry name" value="Metallo-B-lactamas"/>
</dbReference>